<comment type="caution">
    <text evidence="3">The sequence shown here is derived from an EMBL/GenBank/DDBJ whole genome shotgun (WGS) entry which is preliminary data.</text>
</comment>
<reference evidence="3 4" key="1">
    <citation type="submission" date="2016-03" db="EMBL/GenBank/DDBJ databases">
        <title>Niastella vici sp. nov., isolated from farmland soil.</title>
        <authorList>
            <person name="Chen L."/>
            <person name="Wang D."/>
            <person name="Yang S."/>
            <person name="Wang G."/>
        </authorList>
    </citation>
    <scope>NUCLEOTIDE SEQUENCE [LARGE SCALE GENOMIC DNA]</scope>
    <source>
        <strain evidence="3 4">DJ57</strain>
    </source>
</reference>
<feature type="transmembrane region" description="Helical" evidence="1">
    <location>
        <begin position="205"/>
        <end position="228"/>
    </location>
</feature>
<dbReference type="GO" id="GO:0016747">
    <property type="term" value="F:acyltransferase activity, transferring groups other than amino-acyl groups"/>
    <property type="evidence" value="ECO:0007669"/>
    <property type="project" value="InterPro"/>
</dbReference>
<name>A0A1V9FFB2_9BACT</name>
<keyword evidence="4" id="KW-1185">Reference proteome</keyword>
<keyword evidence="1" id="KW-1133">Transmembrane helix</keyword>
<dbReference type="Proteomes" id="UP000192796">
    <property type="component" value="Unassembled WGS sequence"/>
</dbReference>
<protein>
    <recommendedName>
        <fullName evidence="2">Acyltransferase 3 domain-containing protein</fullName>
    </recommendedName>
</protein>
<keyword evidence="1" id="KW-0472">Membrane</keyword>
<evidence type="ECO:0000313" key="4">
    <source>
        <dbReference type="Proteomes" id="UP000192796"/>
    </source>
</evidence>
<feature type="transmembrane region" description="Helical" evidence="1">
    <location>
        <begin position="174"/>
        <end position="193"/>
    </location>
</feature>
<keyword evidence="1" id="KW-0812">Transmembrane</keyword>
<dbReference type="PANTHER" id="PTHR23028:SF53">
    <property type="entry name" value="ACYL_TRANSF_3 DOMAIN-CONTAINING PROTEIN"/>
    <property type="match status" value="1"/>
</dbReference>
<gene>
    <name evidence="3" type="ORF">A3860_10795</name>
</gene>
<feature type="transmembrane region" description="Helical" evidence="1">
    <location>
        <begin position="152"/>
        <end position="168"/>
    </location>
</feature>
<feature type="transmembrane region" description="Helical" evidence="1">
    <location>
        <begin position="30"/>
        <end position="50"/>
    </location>
</feature>
<dbReference type="EMBL" id="LVYD01000124">
    <property type="protein sequence ID" value="OQP57048.1"/>
    <property type="molecule type" value="Genomic_DNA"/>
</dbReference>
<dbReference type="InterPro" id="IPR002656">
    <property type="entry name" value="Acyl_transf_3_dom"/>
</dbReference>
<feature type="transmembrane region" description="Helical" evidence="1">
    <location>
        <begin position="124"/>
        <end position="145"/>
    </location>
</feature>
<dbReference type="InterPro" id="IPR050879">
    <property type="entry name" value="Acyltransferase_3"/>
</dbReference>
<dbReference type="GO" id="GO:0000271">
    <property type="term" value="P:polysaccharide biosynthetic process"/>
    <property type="evidence" value="ECO:0007669"/>
    <property type="project" value="TreeGrafter"/>
</dbReference>
<dbReference type="Pfam" id="PF01757">
    <property type="entry name" value="Acyl_transf_3"/>
    <property type="match status" value="1"/>
</dbReference>
<dbReference type="GO" id="GO:0016020">
    <property type="term" value="C:membrane"/>
    <property type="evidence" value="ECO:0007669"/>
    <property type="project" value="TreeGrafter"/>
</dbReference>
<feature type="transmembrane region" description="Helical" evidence="1">
    <location>
        <begin position="70"/>
        <end position="93"/>
    </location>
</feature>
<dbReference type="AlphaFoldDB" id="A0A1V9FFB2"/>
<feature type="transmembrane region" description="Helical" evidence="1">
    <location>
        <begin position="277"/>
        <end position="297"/>
    </location>
</feature>
<evidence type="ECO:0000313" key="3">
    <source>
        <dbReference type="EMBL" id="OQP57048.1"/>
    </source>
</evidence>
<proteinExistence type="predicted"/>
<dbReference type="PANTHER" id="PTHR23028">
    <property type="entry name" value="ACETYLTRANSFERASE"/>
    <property type="match status" value="1"/>
</dbReference>
<feature type="transmembrane region" description="Helical" evidence="1">
    <location>
        <begin position="248"/>
        <end position="265"/>
    </location>
</feature>
<accession>A0A1V9FFB2</accession>
<sequence>MVCFDHFISTVGYIENEKIKSAFALGRTGVFIFFVISGIVIPLSMIRGGYTIGNWGNFMLKRVARLEPPYLASIILALCYFKIRMIIAGSSAVHLPVFPSSKDVALHIGYLVPFAGAKWIQPPYWTLCIEFQYYIALSLLLPLALNGNSKSRYCFYFIFLAIPFILPHDAFFPLYAPLFLIGILYAFSIMNIIESKEYLNVTALCIVVSFITLPFVDTIAAGLLTLLIVQYLPGLTNKVLKFLGNISYSIYLIHKITGSALINILSHRFRAGYQKPIVIMTGYLFTIACSYVFYRIIEKNSQKLSSRIKYKKHDPSLSVDGKMDQVV</sequence>
<evidence type="ECO:0000259" key="2">
    <source>
        <dbReference type="Pfam" id="PF01757"/>
    </source>
</evidence>
<feature type="domain" description="Acyltransferase 3" evidence="2">
    <location>
        <begin position="1"/>
        <end position="295"/>
    </location>
</feature>
<evidence type="ECO:0000256" key="1">
    <source>
        <dbReference type="SAM" id="Phobius"/>
    </source>
</evidence>
<organism evidence="3 4">
    <name type="scientific">Niastella vici</name>
    <dbReference type="NCBI Taxonomy" id="1703345"/>
    <lineage>
        <taxon>Bacteria</taxon>
        <taxon>Pseudomonadati</taxon>
        <taxon>Bacteroidota</taxon>
        <taxon>Chitinophagia</taxon>
        <taxon>Chitinophagales</taxon>
        <taxon>Chitinophagaceae</taxon>
        <taxon>Niastella</taxon>
    </lineage>
</organism>